<sequence>MDFRPSEDHAAIRGAVREMMRAFPDAYWSEHDETHTYPEEFYRAFADAGFLGTAIPEALGGSGLGIVEAGLVLMEVAASGAAMNGASAVHIGMFGINPVVKHGTDAMRSAHVPHVVSGDTRVCLSVSEPDLGTDVSNIRTRAVRDGDGYVITGRKTWLTTASESHRVLILTRTAPRAREGNPYHGLTMFFSELRHAELDIRPIRKMGRNAVTTNEVVFDGYRVPASDMVGEEGRAFKLLLDGLNPERILVAFEAIGVGRAALAKAVTYTKDRTVFGRAIGSNQAVQFPLTDAAMRLDAAELMAMKAGWLYDNGLPCGPEASMAKFLAAEAGFMAADRAMQAMGGYGYASEFHVERYFREARLLRITPISENMILSYLGEQVLGMPKTY</sequence>
<dbReference type="PIRSF" id="PIRSF016578">
    <property type="entry name" value="HsaA"/>
    <property type="match status" value="1"/>
</dbReference>
<evidence type="ECO:0000313" key="10">
    <source>
        <dbReference type="Proteomes" id="UP000443843"/>
    </source>
</evidence>
<dbReference type="FunFam" id="1.20.140.10:FF:000012">
    <property type="entry name" value="Acyl-CoA dehydrogenase fadE12"/>
    <property type="match status" value="1"/>
</dbReference>
<feature type="domain" description="Acyl-CoA oxidase/dehydrogenase middle" evidence="7">
    <location>
        <begin position="123"/>
        <end position="219"/>
    </location>
</feature>
<dbReference type="GO" id="GO:0003995">
    <property type="term" value="F:acyl-CoA dehydrogenase activity"/>
    <property type="evidence" value="ECO:0007669"/>
    <property type="project" value="InterPro"/>
</dbReference>
<dbReference type="EMBL" id="WNXQ01000004">
    <property type="protein sequence ID" value="MWB78097.1"/>
    <property type="molecule type" value="Genomic_DNA"/>
</dbReference>
<comment type="similarity">
    <text evidence="2 5">Belongs to the acyl-CoA dehydrogenase family.</text>
</comment>
<dbReference type="InterPro" id="IPR009075">
    <property type="entry name" value="AcylCo_DH/oxidase_C"/>
</dbReference>
<dbReference type="InterPro" id="IPR036250">
    <property type="entry name" value="AcylCo_DH-like_C"/>
</dbReference>
<feature type="domain" description="Acyl-CoA dehydrogenase/oxidase C-terminal" evidence="6">
    <location>
        <begin position="236"/>
        <end position="366"/>
    </location>
</feature>
<dbReference type="Gene3D" id="2.40.110.10">
    <property type="entry name" value="Butyryl-CoA Dehydrogenase, subunit A, domain 2"/>
    <property type="match status" value="1"/>
</dbReference>
<dbReference type="PANTHER" id="PTHR43884:SF12">
    <property type="entry name" value="ISOVALERYL-COA DEHYDROGENASE, MITOCHONDRIAL-RELATED"/>
    <property type="match status" value="1"/>
</dbReference>
<keyword evidence="4 5" id="KW-0274">FAD</keyword>
<comment type="caution">
    <text evidence="9">The sequence shown here is derived from an EMBL/GenBank/DDBJ whole genome shotgun (WGS) entry which is preliminary data.</text>
</comment>
<protein>
    <submittedName>
        <fullName evidence="9">Acyl-CoA dehydrogenase</fullName>
    </submittedName>
</protein>
<dbReference type="RefSeq" id="WP_160382370.1">
    <property type="nucleotide sequence ID" value="NZ_WNXQ01000004.1"/>
</dbReference>
<dbReference type="Pfam" id="PF02771">
    <property type="entry name" value="Acyl-CoA_dh_N"/>
    <property type="match status" value="1"/>
</dbReference>
<keyword evidence="5" id="KW-0560">Oxidoreductase</keyword>
<dbReference type="Gene3D" id="1.10.540.10">
    <property type="entry name" value="Acyl-CoA dehydrogenase/oxidase, N-terminal domain"/>
    <property type="match status" value="1"/>
</dbReference>
<keyword evidence="10" id="KW-1185">Reference proteome</keyword>
<dbReference type="Pfam" id="PF00441">
    <property type="entry name" value="Acyl-CoA_dh_1"/>
    <property type="match status" value="1"/>
</dbReference>
<dbReference type="SUPFAM" id="SSF56645">
    <property type="entry name" value="Acyl-CoA dehydrogenase NM domain-like"/>
    <property type="match status" value="1"/>
</dbReference>
<dbReference type="InterPro" id="IPR006091">
    <property type="entry name" value="Acyl-CoA_Oxase/DH_mid-dom"/>
</dbReference>
<gene>
    <name evidence="9" type="ORF">GLS40_08690</name>
</gene>
<evidence type="ECO:0000259" key="6">
    <source>
        <dbReference type="Pfam" id="PF00441"/>
    </source>
</evidence>
<reference evidence="9 10" key="1">
    <citation type="submission" date="2019-11" db="EMBL/GenBank/DDBJ databases">
        <title>Pseudooceanicola pacifica sp. nov., isolated from deep-sea sediment of the Pacific Ocean.</title>
        <authorList>
            <person name="Lyu L."/>
        </authorList>
    </citation>
    <scope>NUCLEOTIDE SEQUENCE [LARGE SCALE GENOMIC DNA]</scope>
    <source>
        <strain evidence="9 10">216_PA32_1</strain>
    </source>
</reference>
<dbReference type="InterPro" id="IPR006089">
    <property type="entry name" value="Acyl-CoA_DH_CS"/>
</dbReference>
<organism evidence="9 10">
    <name type="scientific">Pseudooceanicola pacificus</name>
    <dbReference type="NCBI Taxonomy" id="2676438"/>
    <lineage>
        <taxon>Bacteria</taxon>
        <taxon>Pseudomonadati</taxon>
        <taxon>Pseudomonadota</taxon>
        <taxon>Alphaproteobacteria</taxon>
        <taxon>Rhodobacterales</taxon>
        <taxon>Paracoccaceae</taxon>
        <taxon>Pseudooceanicola</taxon>
    </lineage>
</organism>
<evidence type="ECO:0000256" key="2">
    <source>
        <dbReference type="ARBA" id="ARBA00009347"/>
    </source>
</evidence>
<evidence type="ECO:0000256" key="5">
    <source>
        <dbReference type="RuleBase" id="RU362125"/>
    </source>
</evidence>
<dbReference type="InterPro" id="IPR046373">
    <property type="entry name" value="Acyl-CoA_Oxase/DH_mid-dom_sf"/>
</dbReference>
<name>A0A844W2T7_9RHOB</name>
<feature type="domain" description="Acyl-CoA dehydrogenase/oxidase N-terminal" evidence="8">
    <location>
        <begin position="6"/>
        <end position="119"/>
    </location>
</feature>
<evidence type="ECO:0000259" key="8">
    <source>
        <dbReference type="Pfam" id="PF02771"/>
    </source>
</evidence>
<dbReference type="Pfam" id="PF02770">
    <property type="entry name" value="Acyl-CoA_dh_M"/>
    <property type="match status" value="1"/>
</dbReference>
<dbReference type="Proteomes" id="UP000443843">
    <property type="component" value="Unassembled WGS sequence"/>
</dbReference>
<dbReference type="InterPro" id="IPR009100">
    <property type="entry name" value="AcylCoA_DH/oxidase_NM_dom_sf"/>
</dbReference>
<evidence type="ECO:0000259" key="7">
    <source>
        <dbReference type="Pfam" id="PF02770"/>
    </source>
</evidence>
<evidence type="ECO:0000256" key="3">
    <source>
        <dbReference type="ARBA" id="ARBA00022630"/>
    </source>
</evidence>
<dbReference type="InterPro" id="IPR013786">
    <property type="entry name" value="AcylCoA_DH/ox_N"/>
</dbReference>
<evidence type="ECO:0000313" key="9">
    <source>
        <dbReference type="EMBL" id="MWB78097.1"/>
    </source>
</evidence>
<dbReference type="SUPFAM" id="SSF47203">
    <property type="entry name" value="Acyl-CoA dehydrogenase C-terminal domain-like"/>
    <property type="match status" value="1"/>
</dbReference>
<proteinExistence type="inferred from homology"/>
<evidence type="ECO:0000256" key="4">
    <source>
        <dbReference type="ARBA" id="ARBA00022827"/>
    </source>
</evidence>
<evidence type="ECO:0000256" key="1">
    <source>
        <dbReference type="ARBA" id="ARBA00001974"/>
    </source>
</evidence>
<dbReference type="PROSITE" id="PS00073">
    <property type="entry name" value="ACYL_COA_DH_2"/>
    <property type="match status" value="1"/>
</dbReference>
<comment type="cofactor">
    <cofactor evidence="1 5">
        <name>FAD</name>
        <dbReference type="ChEBI" id="CHEBI:57692"/>
    </cofactor>
</comment>
<dbReference type="AlphaFoldDB" id="A0A844W2T7"/>
<accession>A0A844W2T7</accession>
<dbReference type="GO" id="GO:0050660">
    <property type="term" value="F:flavin adenine dinucleotide binding"/>
    <property type="evidence" value="ECO:0007669"/>
    <property type="project" value="InterPro"/>
</dbReference>
<dbReference type="Gene3D" id="1.20.140.10">
    <property type="entry name" value="Butyryl-CoA Dehydrogenase, subunit A, domain 3"/>
    <property type="match status" value="1"/>
</dbReference>
<dbReference type="InterPro" id="IPR037069">
    <property type="entry name" value="AcylCoA_DH/ox_N_sf"/>
</dbReference>
<dbReference type="PANTHER" id="PTHR43884">
    <property type="entry name" value="ACYL-COA DEHYDROGENASE"/>
    <property type="match status" value="1"/>
</dbReference>
<keyword evidence="3 5" id="KW-0285">Flavoprotein</keyword>